<dbReference type="Proteomes" id="UP000504608">
    <property type="component" value="Unplaced"/>
</dbReference>
<keyword evidence="3" id="KW-1185">Reference proteome</keyword>
<dbReference type="PANTHER" id="PTHR12436">
    <property type="entry name" value="80 KDA MCM3-ASSOCIATED PROTEIN"/>
    <property type="match status" value="1"/>
</dbReference>
<dbReference type="InterPro" id="IPR045107">
    <property type="entry name" value="SAC3/GANP/THP3"/>
</dbReference>
<dbReference type="GeneID" id="111487065"/>
<dbReference type="InterPro" id="IPR005062">
    <property type="entry name" value="SAC3/GANP/THP3_conserved"/>
</dbReference>
<name>A0A6J1JS58_CUCMA</name>
<organism evidence="3 4">
    <name type="scientific">Cucurbita maxima</name>
    <name type="common">Pumpkin</name>
    <name type="synonym">Winter squash</name>
    <dbReference type="NCBI Taxonomy" id="3661"/>
    <lineage>
        <taxon>Eukaryota</taxon>
        <taxon>Viridiplantae</taxon>
        <taxon>Streptophyta</taxon>
        <taxon>Embryophyta</taxon>
        <taxon>Tracheophyta</taxon>
        <taxon>Spermatophyta</taxon>
        <taxon>Magnoliopsida</taxon>
        <taxon>eudicotyledons</taxon>
        <taxon>Gunneridae</taxon>
        <taxon>Pentapetalae</taxon>
        <taxon>rosids</taxon>
        <taxon>fabids</taxon>
        <taxon>Cucurbitales</taxon>
        <taxon>Cucurbitaceae</taxon>
        <taxon>Cucurbiteae</taxon>
        <taxon>Cucurbita</taxon>
    </lineage>
</organism>
<feature type="domain" description="SAC3/GANP/THP3 conserved" evidence="2">
    <location>
        <begin position="105"/>
        <end position="396"/>
    </location>
</feature>
<dbReference type="GO" id="GO:0006406">
    <property type="term" value="P:mRNA export from nucleus"/>
    <property type="evidence" value="ECO:0007669"/>
    <property type="project" value="TreeGrafter"/>
</dbReference>
<gene>
    <name evidence="4" type="primary">LOC111487065</name>
</gene>
<dbReference type="Gene3D" id="1.25.40.990">
    <property type="match status" value="1"/>
</dbReference>
<feature type="region of interest" description="Disordered" evidence="1">
    <location>
        <begin position="1"/>
        <end position="58"/>
    </location>
</feature>
<evidence type="ECO:0000313" key="4">
    <source>
        <dbReference type="RefSeq" id="XP_022990058.1"/>
    </source>
</evidence>
<dbReference type="KEGG" id="cmax:111487065"/>
<dbReference type="GO" id="GO:0005737">
    <property type="term" value="C:cytoplasm"/>
    <property type="evidence" value="ECO:0007669"/>
    <property type="project" value="TreeGrafter"/>
</dbReference>
<dbReference type="Pfam" id="PF03399">
    <property type="entry name" value="SAC3_GANP"/>
    <property type="match status" value="1"/>
</dbReference>
<evidence type="ECO:0000313" key="3">
    <source>
        <dbReference type="Proteomes" id="UP000504608"/>
    </source>
</evidence>
<dbReference type="RefSeq" id="XP_022990058.1">
    <property type="nucleotide sequence ID" value="XM_023134290.1"/>
</dbReference>
<dbReference type="OrthoDB" id="264795at2759"/>
<evidence type="ECO:0000256" key="1">
    <source>
        <dbReference type="SAM" id="MobiDB-lite"/>
    </source>
</evidence>
<dbReference type="AlphaFoldDB" id="A0A6J1JS58"/>
<evidence type="ECO:0000259" key="2">
    <source>
        <dbReference type="Pfam" id="PF03399"/>
    </source>
</evidence>
<accession>A0A6J1JS58</accession>
<dbReference type="GO" id="GO:0070390">
    <property type="term" value="C:transcription export complex 2"/>
    <property type="evidence" value="ECO:0007669"/>
    <property type="project" value="TreeGrafter"/>
</dbReference>
<reference evidence="4" key="1">
    <citation type="submission" date="2025-08" db="UniProtKB">
        <authorList>
            <consortium name="RefSeq"/>
        </authorList>
    </citation>
    <scope>IDENTIFICATION</scope>
    <source>
        <tissue evidence="4">Young leaves</tissue>
    </source>
</reference>
<feature type="compositionally biased region" description="Low complexity" evidence="1">
    <location>
        <begin position="15"/>
        <end position="38"/>
    </location>
</feature>
<sequence>MERTERQRRNHPPYRSAAPSDSAGSSTSTSRRSYSNRSRNTDYKHSKYNTNGNLSFEDDADWRSRRSSDSKIYLQKLEAKEDDVGHDGRSHFDLPPVLVGTCPSMCPEAERAQRERLRDLAIFERLHGNPRKTSPDLAVKKFCRTMVAKSDQALDVRPLPVLEKTLKYVLSFLDTKEQPFEVIHDFVFDRTRSIRQDLSVQNIVNEKAIYMYEEMVRFHVTSHQKLLNGDSNSNASSMHHLNMQQLSKALITLLNLYEINRTNGAIFENEAEFHSLYVLLHLDSNSQATGEPLTLWFRTLRSPAIKSKEMCFARTILRYFRMCNYKGFLCTIGAEASNLQYCILEPYVNEIRALALSYINNGGYKLHPYPLVDLSMLLMMEESEVESFCKACGLVTSGDELGNMSLPTKQTTFSCPKGAFQRCSFVKLK</sequence>
<dbReference type="PANTHER" id="PTHR12436:SF3">
    <property type="entry name" value="GERMINAL-CENTER ASSOCIATED NUCLEAR PROTEIN"/>
    <property type="match status" value="1"/>
</dbReference>
<proteinExistence type="predicted"/>
<protein>
    <submittedName>
        <fullName evidence="4">SAC3 family protein C</fullName>
    </submittedName>
</protein>